<dbReference type="InterPro" id="IPR046815">
    <property type="entry name" value="P2RX7_C"/>
</dbReference>
<sequence length="208" mass="23940">MALSMADASDTDSSSAESIELSCYFSSFESSEDTEYMILSSTIPRNEIEPYMCEPFCDDSSEGDNSECSDEDHVTDRLENTDWCRCGNCRVMGTDKECVCCRDVVEVTNKMEGMACICITEYPRFNSVCLDVWVLQTANFYFRQHYGDRTEDEPNEQYKYTAYRQFVRWCLGYLGKDIRVVIPSCAVAKIRDEFQSAEYRGFKLPLLD</sequence>
<protein>
    <submittedName>
        <fullName evidence="3">P2X purinoceptor 7-like</fullName>
    </submittedName>
</protein>
<dbReference type="PANTHER" id="PTHR36981">
    <property type="entry name" value="ZGC:195170"/>
    <property type="match status" value="1"/>
</dbReference>
<organism evidence="2 3">
    <name type="scientific">Saccoglossus kowalevskii</name>
    <name type="common">Acorn worm</name>
    <dbReference type="NCBI Taxonomy" id="10224"/>
    <lineage>
        <taxon>Eukaryota</taxon>
        <taxon>Metazoa</taxon>
        <taxon>Hemichordata</taxon>
        <taxon>Enteropneusta</taxon>
        <taxon>Harrimaniidae</taxon>
        <taxon>Saccoglossus</taxon>
    </lineage>
</organism>
<dbReference type="RefSeq" id="XP_006825802.1">
    <property type="nucleotide sequence ID" value="XM_006825739.1"/>
</dbReference>
<gene>
    <name evidence="3" type="primary">LOC102802182</name>
</gene>
<evidence type="ECO:0000313" key="2">
    <source>
        <dbReference type="Proteomes" id="UP000694865"/>
    </source>
</evidence>
<feature type="domain" description="P2X purinoreceptor 7 intracellular" evidence="1">
    <location>
        <begin position="73"/>
        <end position="203"/>
    </location>
</feature>
<dbReference type="GeneID" id="102802182"/>
<reference evidence="3" key="1">
    <citation type="submission" date="2025-08" db="UniProtKB">
        <authorList>
            <consortium name="RefSeq"/>
        </authorList>
    </citation>
    <scope>IDENTIFICATION</scope>
    <source>
        <tissue evidence="3">Testes</tissue>
    </source>
</reference>
<name>A0ABM0N0L1_SACKO</name>
<proteinExistence type="predicted"/>
<dbReference type="PANTHER" id="PTHR36981:SF1">
    <property type="entry name" value="P2X PURINORECEPTOR 7 INTRACELLULAR DOMAIN-CONTAINING PROTEIN"/>
    <property type="match status" value="1"/>
</dbReference>
<dbReference type="Pfam" id="PF20478">
    <property type="entry name" value="P2RX7_C"/>
    <property type="match status" value="1"/>
</dbReference>
<evidence type="ECO:0000259" key="1">
    <source>
        <dbReference type="Pfam" id="PF20478"/>
    </source>
</evidence>
<keyword evidence="2" id="KW-1185">Reference proteome</keyword>
<accession>A0ABM0N0L1</accession>
<dbReference type="Proteomes" id="UP000694865">
    <property type="component" value="Unplaced"/>
</dbReference>
<evidence type="ECO:0000313" key="3">
    <source>
        <dbReference type="RefSeq" id="XP_006825802.1"/>
    </source>
</evidence>